<keyword evidence="2" id="KW-1185">Reference proteome</keyword>
<comment type="caution">
    <text evidence="1">The sequence shown here is derived from an EMBL/GenBank/DDBJ whole genome shotgun (WGS) entry which is preliminary data.</text>
</comment>
<evidence type="ECO:0000313" key="1">
    <source>
        <dbReference type="EMBL" id="KGO85896.1"/>
    </source>
</evidence>
<dbReference type="AlphaFoldDB" id="A0A0A2M2Q2"/>
<organism evidence="1 2">
    <name type="scientific">Flavobacterium rivuli WB 3.3-2 = DSM 21788</name>
    <dbReference type="NCBI Taxonomy" id="1121895"/>
    <lineage>
        <taxon>Bacteria</taxon>
        <taxon>Pseudomonadati</taxon>
        <taxon>Bacteroidota</taxon>
        <taxon>Flavobacteriia</taxon>
        <taxon>Flavobacteriales</taxon>
        <taxon>Flavobacteriaceae</taxon>
        <taxon>Flavobacterium</taxon>
    </lineage>
</organism>
<gene>
    <name evidence="1" type="ORF">Q765_13770</name>
</gene>
<proteinExistence type="predicted"/>
<evidence type="ECO:0000313" key="2">
    <source>
        <dbReference type="Proteomes" id="UP000030152"/>
    </source>
</evidence>
<dbReference type="EMBL" id="JRLX01000015">
    <property type="protein sequence ID" value="KGO85896.1"/>
    <property type="molecule type" value="Genomic_DNA"/>
</dbReference>
<name>A0A0A2M2Q2_9FLAO</name>
<dbReference type="RefSeq" id="WP_020214396.1">
    <property type="nucleotide sequence ID" value="NZ_JRLX01000015.1"/>
</dbReference>
<protein>
    <submittedName>
        <fullName evidence="1">Uncharacterized protein</fullName>
    </submittedName>
</protein>
<accession>A0A0A2M2Q2</accession>
<reference evidence="1 2" key="1">
    <citation type="submission" date="2013-09" db="EMBL/GenBank/DDBJ databases">
        <authorList>
            <person name="Zeng Z."/>
            <person name="Chen C."/>
        </authorList>
    </citation>
    <scope>NUCLEOTIDE SEQUENCE [LARGE SCALE GENOMIC DNA]</scope>
    <source>
        <strain evidence="1 2">WB 3.3-2</strain>
    </source>
</reference>
<sequence length="67" mass="7956">MLQYQAVWEQGVHIDNILFEKIHYQLYSINDFYVEVHYDAISNKIIGKLAFKQGEHLDKYLGDLPEI</sequence>
<dbReference type="Proteomes" id="UP000030152">
    <property type="component" value="Unassembled WGS sequence"/>
</dbReference>